<proteinExistence type="predicted"/>
<feature type="compositionally biased region" description="Low complexity" evidence="1">
    <location>
        <begin position="62"/>
        <end position="76"/>
    </location>
</feature>
<feature type="region of interest" description="Disordered" evidence="1">
    <location>
        <begin position="19"/>
        <end position="76"/>
    </location>
</feature>
<protein>
    <submittedName>
        <fullName evidence="2">Uncharacterized protein</fullName>
    </submittedName>
</protein>
<dbReference type="Proteomes" id="UP000052978">
    <property type="component" value="Unassembled WGS sequence"/>
</dbReference>
<sequence>MPRGWCPRSASLVLGERPQRLGLMPTPPGSRCRAELGSRPPVAQGPGGEDTGVCTLSGTRTPGPRSGPVSVPGRGVQPLQLLHGTAAWLRPGSLTSATTRSTRLQTSLNCSLTSPKSLVTQALARRDTLPVAAMPVAALWKGL</sequence>
<reference evidence="2 3" key="1">
    <citation type="journal article" date="2013" name="Nat. Commun.">
        <title>Genome analysis reveals insights into physiology and longevity of the Brandt's bat Myotis brandtii.</title>
        <authorList>
            <person name="Seim I."/>
            <person name="Fang X."/>
            <person name="Xiong Z."/>
            <person name="Lobanov A.V."/>
            <person name="Huang Z."/>
            <person name="Ma S."/>
            <person name="Feng Y."/>
            <person name="Turanov A.A."/>
            <person name="Zhu Y."/>
            <person name="Lenz T.L."/>
            <person name="Gerashchenko M.V."/>
            <person name="Fan D."/>
            <person name="Hee Yim S."/>
            <person name="Yao X."/>
            <person name="Jordan D."/>
            <person name="Xiong Y."/>
            <person name="Ma Y."/>
            <person name="Lyapunov A.N."/>
            <person name="Chen G."/>
            <person name="Kulakova O.I."/>
            <person name="Sun Y."/>
            <person name="Lee S.G."/>
            <person name="Bronson R.T."/>
            <person name="Moskalev A.A."/>
            <person name="Sunyaev S.R."/>
            <person name="Zhang G."/>
            <person name="Krogh A."/>
            <person name="Wang J."/>
            <person name="Gladyshev V.N."/>
        </authorList>
    </citation>
    <scope>NUCLEOTIDE SEQUENCE [LARGE SCALE GENOMIC DNA]</scope>
</reference>
<keyword evidence="3" id="KW-1185">Reference proteome</keyword>
<name>S7Q8U2_MYOBR</name>
<organism evidence="2 3">
    <name type="scientific">Myotis brandtii</name>
    <name type="common">Brandt's bat</name>
    <dbReference type="NCBI Taxonomy" id="109478"/>
    <lineage>
        <taxon>Eukaryota</taxon>
        <taxon>Metazoa</taxon>
        <taxon>Chordata</taxon>
        <taxon>Craniata</taxon>
        <taxon>Vertebrata</taxon>
        <taxon>Euteleostomi</taxon>
        <taxon>Mammalia</taxon>
        <taxon>Eutheria</taxon>
        <taxon>Laurasiatheria</taxon>
        <taxon>Chiroptera</taxon>
        <taxon>Yangochiroptera</taxon>
        <taxon>Vespertilionidae</taxon>
        <taxon>Myotis</taxon>
    </lineage>
</organism>
<dbReference type="AlphaFoldDB" id="S7Q8U2"/>
<gene>
    <name evidence="2" type="ORF">D623_10023468</name>
</gene>
<evidence type="ECO:0000313" key="3">
    <source>
        <dbReference type="Proteomes" id="UP000052978"/>
    </source>
</evidence>
<evidence type="ECO:0000256" key="1">
    <source>
        <dbReference type="SAM" id="MobiDB-lite"/>
    </source>
</evidence>
<dbReference type="EMBL" id="KE164737">
    <property type="protein sequence ID" value="EPQ19808.1"/>
    <property type="molecule type" value="Genomic_DNA"/>
</dbReference>
<evidence type="ECO:0000313" key="2">
    <source>
        <dbReference type="EMBL" id="EPQ19808.1"/>
    </source>
</evidence>
<accession>S7Q8U2</accession>